<feature type="domain" description="Antitoxin FitA-like ribbon-helix-helix" evidence="1">
    <location>
        <begin position="2"/>
        <end position="39"/>
    </location>
</feature>
<gene>
    <name evidence="2" type="ORF">OLMES_5502</name>
</gene>
<evidence type="ECO:0000259" key="1">
    <source>
        <dbReference type="Pfam" id="PF22513"/>
    </source>
</evidence>
<dbReference type="InterPro" id="IPR010985">
    <property type="entry name" value="Ribbon_hlx_hlx"/>
</dbReference>
<dbReference type="InterPro" id="IPR053853">
    <property type="entry name" value="FitA-like_RHH"/>
</dbReference>
<dbReference type="Gene3D" id="1.10.1220.10">
    <property type="entry name" value="Met repressor-like"/>
    <property type="match status" value="1"/>
</dbReference>
<organism evidence="2 3">
    <name type="scientific">Oleiphilus messinensis</name>
    <dbReference type="NCBI Taxonomy" id="141451"/>
    <lineage>
        <taxon>Bacteria</taxon>
        <taxon>Pseudomonadati</taxon>
        <taxon>Pseudomonadota</taxon>
        <taxon>Gammaproteobacteria</taxon>
        <taxon>Oceanospirillales</taxon>
        <taxon>Oleiphilaceae</taxon>
        <taxon>Oleiphilus</taxon>
    </lineage>
</organism>
<accession>A0A1Y0IG64</accession>
<dbReference type="KEGG" id="ome:OLMES_5502"/>
<protein>
    <submittedName>
        <fullName evidence="2">Arc-like DNA binding domain protein</fullName>
    </submittedName>
</protein>
<evidence type="ECO:0000313" key="2">
    <source>
        <dbReference type="EMBL" id="ARU59482.1"/>
    </source>
</evidence>
<reference evidence="2 3" key="1">
    <citation type="submission" date="2017-05" db="EMBL/GenBank/DDBJ databases">
        <title>Genomic insights into alkan degradation activity of Oleiphilus messinensis.</title>
        <authorList>
            <person name="Kozyavkin S.A."/>
            <person name="Slesarev A.I."/>
            <person name="Golyshin P.N."/>
            <person name="Korzhenkov A."/>
            <person name="Golyshina O.N."/>
            <person name="Toshchakov S.V."/>
        </authorList>
    </citation>
    <scope>NUCLEOTIDE SEQUENCE [LARGE SCALE GENOMIC DNA]</scope>
    <source>
        <strain evidence="2 3">ME102</strain>
    </source>
</reference>
<keyword evidence="3" id="KW-1185">Reference proteome</keyword>
<sequence>MPAITVKNIPDTLYSQLKQSAEANHRSINSELIVCLEKVLTPQKIDKNQLLMNARTMRQKLKGLKVTEEDLTYAKAEGRE</sequence>
<dbReference type="Pfam" id="PF22513">
    <property type="entry name" value="FitA-like_RHH"/>
    <property type="match status" value="1"/>
</dbReference>
<dbReference type="SUPFAM" id="SSF47598">
    <property type="entry name" value="Ribbon-helix-helix"/>
    <property type="match status" value="1"/>
</dbReference>
<dbReference type="RefSeq" id="WP_087464152.1">
    <property type="nucleotide sequence ID" value="NZ_CP021425.1"/>
</dbReference>
<dbReference type="Proteomes" id="UP000196027">
    <property type="component" value="Chromosome"/>
</dbReference>
<evidence type="ECO:0000313" key="3">
    <source>
        <dbReference type="Proteomes" id="UP000196027"/>
    </source>
</evidence>
<dbReference type="InterPro" id="IPR013321">
    <property type="entry name" value="Arc_rbn_hlx_hlx"/>
</dbReference>
<proteinExistence type="predicted"/>
<name>A0A1Y0IG64_9GAMM</name>
<dbReference type="AlphaFoldDB" id="A0A1Y0IG64"/>
<dbReference type="GO" id="GO:0006355">
    <property type="term" value="P:regulation of DNA-templated transcription"/>
    <property type="evidence" value="ECO:0007669"/>
    <property type="project" value="InterPro"/>
</dbReference>
<dbReference type="EMBL" id="CP021425">
    <property type="protein sequence ID" value="ARU59482.1"/>
    <property type="molecule type" value="Genomic_DNA"/>
</dbReference>
<dbReference type="OrthoDB" id="2389872at2"/>